<dbReference type="Proteomes" id="UP000030111">
    <property type="component" value="Unassembled WGS sequence"/>
</dbReference>
<feature type="coiled-coil region" evidence="1">
    <location>
        <begin position="43"/>
        <end position="99"/>
    </location>
</feature>
<proteinExistence type="predicted"/>
<evidence type="ECO:0008006" key="5">
    <source>
        <dbReference type="Google" id="ProtNLM"/>
    </source>
</evidence>
<dbReference type="RefSeq" id="WP_026991314.1">
    <property type="nucleotide sequence ID" value="NZ_AUGP01000028.1"/>
</dbReference>
<dbReference type="eggNOG" id="COG0086">
    <property type="taxonomic scope" value="Bacteria"/>
</dbReference>
<feature type="signal peptide" evidence="2">
    <location>
        <begin position="1"/>
        <end position="21"/>
    </location>
</feature>
<dbReference type="EMBL" id="JRLY01000012">
    <property type="protein sequence ID" value="KGO92077.1"/>
    <property type="molecule type" value="Genomic_DNA"/>
</dbReference>
<accession>A0A0A2MHD5</accession>
<comment type="caution">
    <text evidence="3">The sequence shown here is derived from an EMBL/GenBank/DDBJ whole genome shotgun (WGS) entry which is preliminary data.</text>
</comment>
<dbReference type="STRING" id="1121898.GCA_000422725_03341"/>
<keyword evidence="1" id="KW-0175">Coiled coil</keyword>
<dbReference type="OrthoDB" id="1466811at2"/>
<keyword evidence="2" id="KW-0732">Signal</keyword>
<organism evidence="3 4">
    <name type="scientific">Flavobacterium subsaxonicum WB 4.1-42 = DSM 21790</name>
    <dbReference type="NCBI Taxonomy" id="1121898"/>
    <lineage>
        <taxon>Bacteria</taxon>
        <taxon>Pseudomonadati</taxon>
        <taxon>Bacteroidota</taxon>
        <taxon>Flavobacteriia</taxon>
        <taxon>Flavobacteriales</taxon>
        <taxon>Flavobacteriaceae</taxon>
        <taxon>Flavobacterium</taxon>
    </lineage>
</organism>
<evidence type="ECO:0000313" key="3">
    <source>
        <dbReference type="EMBL" id="KGO92077.1"/>
    </source>
</evidence>
<keyword evidence="4" id="KW-1185">Reference proteome</keyword>
<feature type="chain" id="PRO_5002003344" description="Outer membrane protein beta-barrel domain-containing protein" evidence="2">
    <location>
        <begin position="22"/>
        <end position="338"/>
    </location>
</feature>
<gene>
    <name evidence="3" type="ORF">Q766_14385</name>
</gene>
<protein>
    <recommendedName>
        <fullName evidence="5">Outer membrane protein beta-barrel domain-containing protein</fullName>
    </recommendedName>
</protein>
<evidence type="ECO:0000256" key="1">
    <source>
        <dbReference type="SAM" id="Coils"/>
    </source>
</evidence>
<reference evidence="3 4" key="1">
    <citation type="submission" date="2013-09" db="EMBL/GenBank/DDBJ databases">
        <authorList>
            <person name="Zeng Z."/>
            <person name="Chen C."/>
        </authorList>
    </citation>
    <scope>NUCLEOTIDE SEQUENCE [LARGE SCALE GENOMIC DNA]</scope>
    <source>
        <strain evidence="3 4">WB 4.1-42</strain>
    </source>
</reference>
<sequence>MKTITFYVVALLCLAATKLSAQSFEDRAEMIANSIEQITKQEKDSLKIEVEAVNDRLDNKEISNTEADNLKKQLAEKRAKNIEDRVAVEQQKLADLVKDKVDGKILEENKTFKFNWKKDTTKTKEVDYRRTTSQLVFAFGVNRLINDGEADENFKWRSDFYEWGLSWNTRMLKENNLLHIKYGLSLQYNNLRPDNNRIFVKEGSKTVLADSGIDLDVARLRYVNLVVPVFLELDFTKKRTTDDRTYFPSHKSVRVGLGGYAGVNVKEKQIIKYENENGNNVKNKTKGDYNVNDFVYGVSAYIGYRSTSLYAKYDLQPVFSNNEIDQNNLSLGIRFDFN</sequence>
<name>A0A0A2MHD5_9FLAO</name>
<evidence type="ECO:0000256" key="2">
    <source>
        <dbReference type="SAM" id="SignalP"/>
    </source>
</evidence>
<evidence type="ECO:0000313" key="4">
    <source>
        <dbReference type="Proteomes" id="UP000030111"/>
    </source>
</evidence>
<dbReference type="AlphaFoldDB" id="A0A0A2MHD5"/>